<protein>
    <recommendedName>
        <fullName evidence="5">Ferredoxin--NADP reductase</fullName>
        <shortName evidence="5">FNR</shortName>
        <shortName evidence="5">Fd-NADP(+) reductase</shortName>
        <ecNumber evidence="5">1.18.1.2</ecNumber>
    </recommendedName>
</protein>
<gene>
    <name evidence="7" type="ORF">SMCB_1075</name>
</gene>
<dbReference type="Pfam" id="PF07992">
    <property type="entry name" value="Pyr_redox_2"/>
    <property type="match status" value="1"/>
</dbReference>
<dbReference type="InterPro" id="IPR023753">
    <property type="entry name" value="FAD/NAD-binding_dom"/>
</dbReference>
<comment type="catalytic activity">
    <reaction evidence="5">
        <text>2 reduced [2Fe-2S]-[ferredoxin] + NADP(+) + H(+) = 2 oxidized [2Fe-2S]-[ferredoxin] + NADPH</text>
        <dbReference type="Rhea" id="RHEA:20125"/>
        <dbReference type="Rhea" id="RHEA-COMP:10000"/>
        <dbReference type="Rhea" id="RHEA-COMP:10001"/>
        <dbReference type="ChEBI" id="CHEBI:15378"/>
        <dbReference type="ChEBI" id="CHEBI:33737"/>
        <dbReference type="ChEBI" id="CHEBI:33738"/>
        <dbReference type="ChEBI" id="CHEBI:57783"/>
        <dbReference type="ChEBI" id="CHEBI:58349"/>
        <dbReference type="EC" id="1.18.1.2"/>
    </reaction>
</comment>
<comment type="cofactor">
    <cofactor evidence="5">
        <name>FAD</name>
        <dbReference type="ChEBI" id="CHEBI:57692"/>
    </cofactor>
    <text evidence="5">Binds 1 FAD per subunit.</text>
</comment>
<keyword evidence="8" id="KW-1185">Reference proteome</keyword>
<dbReference type="InterPro" id="IPR022890">
    <property type="entry name" value="Fd--NADP_Rdtase_type_2"/>
</dbReference>
<feature type="binding site" evidence="5">
    <location>
        <position position="39"/>
    </location>
    <ligand>
        <name>FAD</name>
        <dbReference type="ChEBI" id="CHEBI:57692"/>
    </ligand>
</feature>
<dbReference type="RefSeq" id="WP_045535624.1">
    <property type="nucleotide sequence ID" value="NZ_AP014569.1"/>
</dbReference>
<dbReference type="STRING" id="1458426.SMCB_1075"/>
<feature type="binding site" evidence="5">
    <location>
        <position position="52"/>
    </location>
    <ligand>
        <name>FAD</name>
        <dbReference type="ChEBI" id="CHEBI:57692"/>
    </ligand>
</feature>
<dbReference type="OrthoDB" id="9806179at2"/>
<dbReference type="PRINTS" id="PR00469">
    <property type="entry name" value="PNDRDTASEII"/>
</dbReference>
<feature type="binding site" evidence="5">
    <location>
        <position position="47"/>
    </location>
    <ligand>
        <name>FAD</name>
        <dbReference type="ChEBI" id="CHEBI:57692"/>
    </ligand>
</feature>
<dbReference type="SUPFAM" id="SSF51905">
    <property type="entry name" value="FAD/NAD(P)-binding domain"/>
    <property type="match status" value="1"/>
</dbReference>
<evidence type="ECO:0000313" key="8">
    <source>
        <dbReference type="Proteomes" id="UP000066014"/>
    </source>
</evidence>
<dbReference type="GO" id="GO:0004324">
    <property type="term" value="F:ferredoxin-NADP+ reductase activity"/>
    <property type="evidence" value="ECO:0007669"/>
    <property type="project" value="UniProtKB-UniRule"/>
</dbReference>
<dbReference type="HOGENOM" id="CLU_031864_5_5_4"/>
<dbReference type="EMBL" id="AP014569">
    <property type="protein sequence ID" value="BAO83303.1"/>
    <property type="molecule type" value="Genomic_DNA"/>
</dbReference>
<comment type="subunit">
    <text evidence="5">Homodimer.</text>
</comment>
<sequence>MAATPPPIETEALIIGAGPAGLFLAFQLGLQEVACHLVDVLPEPGGQCAALYPDKPIYDLPGLPVCSGRELAERLLQQLRPFNPPLHLGQLVSSVQRQPDGRWLVRSNGQNNGPNNIQAWLAPTVFIAAGVGAFVPRKETLPELEPFEHRTPAQVCYHDLPPEAALATAKHIVVHGGDAAAVELALELAQESAQHATHSRITLLHRSERLQIEPPLQAALDRALAAQTLQLVLGQPVGLVCGADADPAGAALQALLLDTPGGGQATLPCDLLLPRLGLSPKLGPLADWGLALQRKLLPVDSATMATAEPGLYAVGDINHYPGKRKLIVCAFHEATLAAFAAAAQLRPGQRQLLQYTTTSPRLQQLLGVGGVGGR</sequence>
<evidence type="ECO:0000256" key="4">
    <source>
        <dbReference type="ARBA" id="ARBA00023002"/>
    </source>
</evidence>
<keyword evidence="3 5" id="KW-0521">NADP</keyword>
<evidence type="ECO:0000313" key="7">
    <source>
        <dbReference type="EMBL" id="BAO83303.1"/>
    </source>
</evidence>
<feature type="binding site" evidence="5">
    <location>
        <position position="134"/>
    </location>
    <ligand>
        <name>FAD</name>
        <dbReference type="ChEBI" id="CHEBI:57692"/>
    </ligand>
</feature>
<evidence type="ECO:0000259" key="6">
    <source>
        <dbReference type="Pfam" id="PF07992"/>
    </source>
</evidence>
<reference evidence="7 8" key="1">
    <citation type="journal article" date="2014" name="Nat. Commun.">
        <title>Physiological and genomic features of highly alkaliphilic hydrogen-utilizing Betaproteobacteria from a continental serpentinizing site.</title>
        <authorList>
            <person name="Suzuki S."/>
            <person name="Kuenen J.G."/>
            <person name="Schipper K."/>
            <person name="van der Velde S."/>
            <person name="Ishii S."/>
            <person name="Wu A."/>
            <person name="Sorokin D.Y."/>
            <person name="Tenney A."/>
            <person name="Meng X.Y."/>
            <person name="Morrill P.L."/>
            <person name="Kamagata Y."/>
            <person name="Muyzer G."/>
            <person name="Nealson K.H."/>
        </authorList>
    </citation>
    <scope>NUCLEOTIDE SEQUENCE [LARGE SCALE GENOMIC DNA]</scope>
    <source>
        <strain evidence="7 8">B1</strain>
    </source>
</reference>
<keyword evidence="2 5" id="KW-0274">FAD</keyword>
<feature type="binding site" evidence="5">
    <location>
        <position position="92"/>
    </location>
    <ligand>
        <name>FAD</name>
        <dbReference type="ChEBI" id="CHEBI:57692"/>
    </ligand>
</feature>
<evidence type="ECO:0000256" key="3">
    <source>
        <dbReference type="ARBA" id="ARBA00022857"/>
    </source>
</evidence>
<dbReference type="EC" id="1.18.1.2" evidence="5"/>
<dbReference type="KEGG" id="cbab:SMCB_1075"/>
<dbReference type="PANTHER" id="PTHR48105">
    <property type="entry name" value="THIOREDOXIN REDUCTASE 1-RELATED-RELATED"/>
    <property type="match status" value="1"/>
</dbReference>
<organism evidence="7 8">
    <name type="scientific">Serpentinimonas maccroryi</name>
    <dbReference type="NCBI Taxonomy" id="1458426"/>
    <lineage>
        <taxon>Bacteria</taxon>
        <taxon>Pseudomonadati</taxon>
        <taxon>Pseudomonadota</taxon>
        <taxon>Betaproteobacteria</taxon>
        <taxon>Burkholderiales</taxon>
        <taxon>Comamonadaceae</taxon>
        <taxon>Serpentinimonas</taxon>
    </lineage>
</organism>
<feature type="binding site" evidence="5">
    <location>
        <position position="316"/>
    </location>
    <ligand>
        <name>FAD</name>
        <dbReference type="ChEBI" id="CHEBI:57692"/>
    </ligand>
</feature>
<name>A0A060NUT9_9BURK</name>
<keyword evidence="4 5" id="KW-0560">Oxidoreductase</keyword>
<dbReference type="InterPro" id="IPR050097">
    <property type="entry name" value="Ferredoxin-NADP_redctase_2"/>
</dbReference>
<evidence type="ECO:0000256" key="1">
    <source>
        <dbReference type="ARBA" id="ARBA00022630"/>
    </source>
</evidence>
<proteinExistence type="inferred from homology"/>
<evidence type="ECO:0000256" key="5">
    <source>
        <dbReference type="HAMAP-Rule" id="MF_01685"/>
    </source>
</evidence>
<dbReference type="Proteomes" id="UP000066014">
    <property type="component" value="Chromosome"/>
</dbReference>
<feature type="domain" description="FAD/NAD(P)-binding" evidence="6">
    <location>
        <begin position="13"/>
        <end position="333"/>
    </location>
</feature>
<dbReference type="HAMAP" id="MF_01685">
    <property type="entry name" value="FENR2"/>
    <property type="match status" value="1"/>
</dbReference>
<keyword evidence="1 5" id="KW-0285">Flavoprotein</keyword>
<dbReference type="AlphaFoldDB" id="A0A060NUT9"/>
<evidence type="ECO:0000256" key="2">
    <source>
        <dbReference type="ARBA" id="ARBA00022827"/>
    </source>
</evidence>
<dbReference type="GO" id="GO:0050661">
    <property type="term" value="F:NADP binding"/>
    <property type="evidence" value="ECO:0007669"/>
    <property type="project" value="UniProtKB-UniRule"/>
</dbReference>
<dbReference type="Gene3D" id="3.50.50.60">
    <property type="entry name" value="FAD/NAD(P)-binding domain"/>
    <property type="match status" value="2"/>
</dbReference>
<feature type="binding site" evidence="5">
    <location>
        <position position="357"/>
    </location>
    <ligand>
        <name>FAD</name>
        <dbReference type="ChEBI" id="CHEBI:57692"/>
    </ligand>
</feature>
<dbReference type="GO" id="GO:0050660">
    <property type="term" value="F:flavin adenine dinucleotide binding"/>
    <property type="evidence" value="ECO:0007669"/>
    <property type="project" value="UniProtKB-UniRule"/>
</dbReference>
<dbReference type="InterPro" id="IPR036188">
    <property type="entry name" value="FAD/NAD-bd_sf"/>
</dbReference>
<accession>A0A060NUT9</accession>
<dbReference type="PRINTS" id="PR00368">
    <property type="entry name" value="FADPNR"/>
</dbReference>
<comment type="caution">
    <text evidence="5">Lacks conserved residue(s) required for the propagation of feature annotation.</text>
</comment>
<comment type="similarity">
    <text evidence="5">Belongs to the ferredoxin--NADP reductase type 2 family.</text>
</comment>